<dbReference type="PANTHER" id="PTHR30469">
    <property type="entry name" value="MULTIDRUG RESISTANCE PROTEIN MDTA"/>
    <property type="match status" value="1"/>
</dbReference>
<gene>
    <name evidence="6" type="primary">mdtA_3</name>
    <name evidence="6" type="ORF">DSM104635_01822</name>
</gene>
<dbReference type="AlphaFoldDB" id="A0A6I6MNS6"/>
<dbReference type="PANTHER" id="PTHR30469:SF16">
    <property type="entry name" value="HAE1 FAMILY EFFLUX PUMP MFP COMPONENT"/>
    <property type="match status" value="1"/>
</dbReference>
<comment type="similarity">
    <text evidence="1">Belongs to the membrane fusion protein (MFP) (TC 8.A.1) family.</text>
</comment>
<evidence type="ECO:0000256" key="1">
    <source>
        <dbReference type="ARBA" id="ARBA00009477"/>
    </source>
</evidence>
<organism evidence="6 7">
    <name type="scientific">Terricaulis silvestris</name>
    <dbReference type="NCBI Taxonomy" id="2686094"/>
    <lineage>
        <taxon>Bacteria</taxon>
        <taxon>Pseudomonadati</taxon>
        <taxon>Pseudomonadota</taxon>
        <taxon>Alphaproteobacteria</taxon>
        <taxon>Caulobacterales</taxon>
        <taxon>Caulobacteraceae</taxon>
        <taxon>Terricaulis</taxon>
    </lineage>
</organism>
<dbReference type="Pfam" id="PF25973">
    <property type="entry name" value="BSH_CzcB"/>
    <property type="match status" value="1"/>
</dbReference>
<dbReference type="EMBL" id="CP047045">
    <property type="protein sequence ID" value="QGZ94986.1"/>
    <property type="molecule type" value="Genomic_DNA"/>
</dbReference>
<dbReference type="InterPro" id="IPR006143">
    <property type="entry name" value="RND_pump_MFP"/>
</dbReference>
<evidence type="ECO:0000256" key="2">
    <source>
        <dbReference type="SAM" id="MobiDB-lite"/>
    </source>
</evidence>
<evidence type="ECO:0000313" key="6">
    <source>
        <dbReference type="EMBL" id="QGZ94986.1"/>
    </source>
</evidence>
<feature type="domain" description="YknX-like C-terminal permuted SH3-like" evidence="5">
    <location>
        <begin position="297"/>
        <end position="368"/>
    </location>
</feature>
<dbReference type="NCBIfam" id="TIGR01730">
    <property type="entry name" value="RND_mfp"/>
    <property type="match status" value="1"/>
</dbReference>
<accession>A0A6I6MNS6</accession>
<dbReference type="GO" id="GO:0015562">
    <property type="term" value="F:efflux transmembrane transporter activity"/>
    <property type="evidence" value="ECO:0007669"/>
    <property type="project" value="TreeGrafter"/>
</dbReference>
<dbReference type="FunFam" id="2.40.30.170:FF:000010">
    <property type="entry name" value="Efflux RND transporter periplasmic adaptor subunit"/>
    <property type="match status" value="1"/>
</dbReference>
<protein>
    <submittedName>
        <fullName evidence="6">Multidrug transporter MdtA</fullName>
    </submittedName>
</protein>
<dbReference type="GO" id="GO:1990281">
    <property type="term" value="C:efflux pump complex"/>
    <property type="evidence" value="ECO:0007669"/>
    <property type="project" value="TreeGrafter"/>
</dbReference>
<dbReference type="RefSeq" id="WP_158765881.1">
    <property type="nucleotide sequence ID" value="NZ_CP047045.1"/>
</dbReference>
<feature type="region of interest" description="Disordered" evidence="2">
    <location>
        <begin position="363"/>
        <end position="388"/>
    </location>
</feature>
<feature type="compositionally biased region" description="Gly residues" evidence="2">
    <location>
        <begin position="48"/>
        <end position="58"/>
    </location>
</feature>
<evidence type="ECO:0000313" key="7">
    <source>
        <dbReference type="Proteomes" id="UP000431269"/>
    </source>
</evidence>
<dbReference type="InterPro" id="IPR058792">
    <property type="entry name" value="Beta-barrel_RND_2"/>
</dbReference>
<dbReference type="Pfam" id="PF25989">
    <property type="entry name" value="YknX_C"/>
    <property type="match status" value="1"/>
</dbReference>
<dbReference type="SUPFAM" id="SSF111369">
    <property type="entry name" value="HlyD-like secretion proteins"/>
    <property type="match status" value="1"/>
</dbReference>
<feature type="domain" description="CzcB-like barrel-sandwich hybrid" evidence="4">
    <location>
        <begin position="88"/>
        <end position="211"/>
    </location>
</feature>
<dbReference type="Gene3D" id="2.40.420.20">
    <property type="match status" value="1"/>
</dbReference>
<dbReference type="Proteomes" id="UP000431269">
    <property type="component" value="Chromosome"/>
</dbReference>
<dbReference type="Gene3D" id="2.40.30.170">
    <property type="match status" value="1"/>
</dbReference>
<feature type="domain" description="CusB-like beta-barrel" evidence="3">
    <location>
        <begin position="219"/>
        <end position="292"/>
    </location>
</feature>
<dbReference type="KEGG" id="tsv:DSM104635_01822"/>
<reference evidence="7" key="1">
    <citation type="submission" date="2019-12" db="EMBL/GenBank/DDBJ databases">
        <title>Complete genome of Terracaulis silvestris 0127_4.</title>
        <authorList>
            <person name="Vieira S."/>
            <person name="Riedel T."/>
            <person name="Sproer C."/>
            <person name="Pascual J."/>
            <person name="Boedeker C."/>
            <person name="Overmann J."/>
        </authorList>
    </citation>
    <scope>NUCLEOTIDE SEQUENCE [LARGE SCALE GENOMIC DNA]</scope>
    <source>
        <strain evidence="7">0127_4</strain>
    </source>
</reference>
<evidence type="ECO:0000259" key="4">
    <source>
        <dbReference type="Pfam" id="PF25973"/>
    </source>
</evidence>
<dbReference type="InterPro" id="IPR058637">
    <property type="entry name" value="YknX-like_C"/>
</dbReference>
<dbReference type="Gene3D" id="1.10.287.470">
    <property type="entry name" value="Helix hairpin bin"/>
    <property type="match status" value="1"/>
</dbReference>
<evidence type="ECO:0000259" key="3">
    <source>
        <dbReference type="Pfam" id="PF25954"/>
    </source>
</evidence>
<dbReference type="Gene3D" id="2.40.50.100">
    <property type="match status" value="1"/>
</dbReference>
<sequence length="388" mass="40786">MLGLFKRYGFAAVVAVGLGLITLVVVGKTLFDSLGGEGAATAAPPGADRGGGGGGGGAPNVLAATTTMHTFTDGLQALGSAQARESIVLTPKVADTIRALRFDSGDRVRRGQVLVEMSSVEQAADMAEARAANDAAQEELRRYQELFERGFASQARLDTVRAAADATEARLNAGGSRIADRTIRAPFAGIVGLRTASPGQFMRPGDQIGTLDDVSEIKLDFDVPETQLARVTQGVEIIARTAAYPDRVFTGRIANVDSRVDPTTRTVRVRAMLPNADEVLRPGMLLTVEVRSNPRQALAIPEIAILDQADGAYVYRVVAREGGQAVDLVRIQTGQRAGGMAEVLEGLSVGDRVITEGVQSVRPGQPVQLGEPPATGDAAQQLPLRPRG</sequence>
<proteinExistence type="inferred from homology"/>
<dbReference type="InterPro" id="IPR058647">
    <property type="entry name" value="BSH_CzcB-like"/>
</dbReference>
<name>A0A6I6MNS6_9CAUL</name>
<feature type="region of interest" description="Disordered" evidence="2">
    <location>
        <begin position="38"/>
        <end position="59"/>
    </location>
</feature>
<dbReference type="Pfam" id="PF25954">
    <property type="entry name" value="Beta-barrel_RND_2"/>
    <property type="match status" value="1"/>
</dbReference>
<keyword evidence="7" id="KW-1185">Reference proteome</keyword>
<evidence type="ECO:0000259" key="5">
    <source>
        <dbReference type="Pfam" id="PF25989"/>
    </source>
</evidence>